<accession>A0A915EUA4</accession>
<sequence>MFAKNYISKSFEKKYVPGRIVKLCDFGTSILLKKHVTQIKEAKRLQTSNNSQIKSLVQKMMIEAFESWFMIGILMHKMIVGRHVFEHARTGVFKAKFPSVFKNIH</sequence>
<protein>
    <submittedName>
        <fullName evidence="2">Protein kinase domain-containing protein</fullName>
    </submittedName>
</protein>
<evidence type="ECO:0000313" key="1">
    <source>
        <dbReference type="Proteomes" id="UP000887574"/>
    </source>
</evidence>
<organism evidence="1 2">
    <name type="scientific">Ditylenchus dipsaci</name>
    <dbReference type="NCBI Taxonomy" id="166011"/>
    <lineage>
        <taxon>Eukaryota</taxon>
        <taxon>Metazoa</taxon>
        <taxon>Ecdysozoa</taxon>
        <taxon>Nematoda</taxon>
        <taxon>Chromadorea</taxon>
        <taxon>Rhabditida</taxon>
        <taxon>Tylenchina</taxon>
        <taxon>Tylenchomorpha</taxon>
        <taxon>Sphaerularioidea</taxon>
        <taxon>Anguinidae</taxon>
        <taxon>Anguininae</taxon>
        <taxon>Ditylenchus</taxon>
    </lineage>
</organism>
<name>A0A915EUA4_9BILA</name>
<keyword evidence="1" id="KW-1185">Reference proteome</keyword>
<reference evidence="2" key="1">
    <citation type="submission" date="2022-11" db="UniProtKB">
        <authorList>
            <consortium name="WormBaseParasite"/>
        </authorList>
    </citation>
    <scope>IDENTIFICATION</scope>
</reference>
<dbReference type="WBParaSite" id="jg9350">
    <property type="protein sequence ID" value="jg9350"/>
    <property type="gene ID" value="jg9350"/>
</dbReference>
<dbReference type="AlphaFoldDB" id="A0A915EUA4"/>
<evidence type="ECO:0000313" key="2">
    <source>
        <dbReference type="WBParaSite" id="jg9350"/>
    </source>
</evidence>
<proteinExistence type="predicted"/>
<dbReference type="Proteomes" id="UP000887574">
    <property type="component" value="Unplaced"/>
</dbReference>